<reference evidence="1 2" key="1">
    <citation type="submission" date="2016-01" db="EMBL/GenBank/DDBJ databases">
        <authorList>
            <person name="Peeters C."/>
        </authorList>
    </citation>
    <scope>NUCLEOTIDE SEQUENCE [LARGE SCALE GENOMIC DNA]</scope>
    <source>
        <strain evidence="1">LMG 29315</strain>
    </source>
</reference>
<keyword evidence="2" id="KW-1185">Reference proteome</keyword>
<dbReference type="EMBL" id="FCNV02000014">
    <property type="protein sequence ID" value="SAL47417.1"/>
    <property type="molecule type" value="Genomic_DNA"/>
</dbReference>
<dbReference type="Proteomes" id="UP000198263">
    <property type="component" value="Unassembled WGS sequence"/>
</dbReference>
<dbReference type="AlphaFoldDB" id="A0A658R476"/>
<organism evidence="1 2">
    <name type="scientific">Caballeronia concitans</name>
    <dbReference type="NCBI Taxonomy" id="1777133"/>
    <lineage>
        <taxon>Bacteria</taxon>
        <taxon>Pseudomonadati</taxon>
        <taxon>Pseudomonadota</taxon>
        <taxon>Betaproteobacteria</taxon>
        <taxon>Burkholderiales</taxon>
        <taxon>Burkholderiaceae</taxon>
        <taxon>Caballeronia</taxon>
    </lineage>
</organism>
<comment type="caution">
    <text evidence="1">The sequence shown here is derived from an EMBL/GenBank/DDBJ whole genome shotgun (WGS) entry which is preliminary data.</text>
</comment>
<proteinExistence type="predicted"/>
<gene>
    <name evidence="1" type="ORF">AWB72_04961</name>
</gene>
<accession>A0A658R476</accession>
<protein>
    <submittedName>
        <fullName evidence="1">Uncharacterized protein</fullName>
    </submittedName>
</protein>
<evidence type="ECO:0000313" key="1">
    <source>
        <dbReference type="EMBL" id="SAL47417.1"/>
    </source>
</evidence>
<name>A0A658R476_9BURK</name>
<sequence>MHEGASGGRLHATEMLTPVVDRLLADSVLLRHLGDLRLVRLAQRRDHLLFSESALLHDFHRKRAEMDVWNCLI</sequence>
<evidence type="ECO:0000313" key="2">
    <source>
        <dbReference type="Proteomes" id="UP000198263"/>
    </source>
</evidence>